<evidence type="ECO:0000313" key="3">
    <source>
        <dbReference type="Proteomes" id="UP000799539"/>
    </source>
</evidence>
<dbReference type="EMBL" id="ML992705">
    <property type="protein sequence ID" value="KAF2207250.1"/>
    <property type="molecule type" value="Genomic_DNA"/>
</dbReference>
<protein>
    <submittedName>
        <fullName evidence="2">Uncharacterized protein</fullName>
    </submittedName>
</protein>
<dbReference type="AlphaFoldDB" id="A0A6A6F203"/>
<name>A0A6A6F203_9PEZI</name>
<keyword evidence="1" id="KW-1133">Transmembrane helix</keyword>
<accession>A0A6A6F203</accession>
<organism evidence="2 3">
    <name type="scientific">Cercospora zeae-maydis SCOH1-5</name>
    <dbReference type="NCBI Taxonomy" id="717836"/>
    <lineage>
        <taxon>Eukaryota</taxon>
        <taxon>Fungi</taxon>
        <taxon>Dikarya</taxon>
        <taxon>Ascomycota</taxon>
        <taxon>Pezizomycotina</taxon>
        <taxon>Dothideomycetes</taxon>
        <taxon>Dothideomycetidae</taxon>
        <taxon>Mycosphaerellales</taxon>
        <taxon>Mycosphaerellaceae</taxon>
        <taxon>Cercospora</taxon>
    </lineage>
</organism>
<evidence type="ECO:0000313" key="2">
    <source>
        <dbReference type="EMBL" id="KAF2207250.1"/>
    </source>
</evidence>
<keyword evidence="1" id="KW-0812">Transmembrane</keyword>
<gene>
    <name evidence="2" type="ORF">CERZMDRAFT_91810</name>
</gene>
<proteinExistence type="predicted"/>
<dbReference type="Proteomes" id="UP000799539">
    <property type="component" value="Unassembled WGS sequence"/>
</dbReference>
<feature type="transmembrane region" description="Helical" evidence="1">
    <location>
        <begin position="148"/>
        <end position="167"/>
    </location>
</feature>
<feature type="transmembrane region" description="Helical" evidence="1">
    <location>
        <begin position="12"/>
        <end position="35"/>
    </location>
</feature>
<sequence>MKRRKRPVGRGYAVVTVVTSVEVTVLVNGTVSGIVVEVAISELTTEVAVKVVVVVVLVVRNVAVLDSVTETTPLNDVTVNVAVTVTTELVGRRHRQASITPSSPYFLRRTGRQALTCLRTIPTEPSSSSLPEGAEVGKGVVLAEFGHVYWVLVLSTLVVTTPARLLVVPLV</sequence>
<evidence type="ECO:0000256" key="1">
    <source>
        <dbReference type="SAM" id="Phobius"/>
    </source>
</evidence>
<reference evidence="2" key="1">
    <citation type="journal article" date="2020" name="Stud. Mycol.">
        <title>101 Dothideomycetes genomes: a test case for predicting lifestyles and emergence of pathogens.</title>
        <authorList>
            <person name="Haridas S."/>
            <person name="Albert R."/>
            <person name="Binder M."/>
            <person name="Bloem J."/>
            <person name="Labutti K."/>
            <person name="Salamov A."/>
            <person name="Andreopoulos B."/>
            <person name="Baker S."/>
            <person name="Barry K."/>
            <person name="Bills G."/>
            <person name="Bluhm B."/>
            <person name="Cannon C."/>
            <person name="Castanera R."/>
            <person name="Culley D."/>
            <person name="Daum C."/>
            <person name="Ezra D."/>
            <person name="Gonzalez J."/>
            <person name="Henrissat B."/>
            <person name="Kuo A."/>
            <person name="Liang C."/>
            <person name="Lipzen A."/>
            <person name="Lutzoni F."/>
            <person name="Magnuson J."/>
            <person name="Mondo S."/>
            <person name="Nolan M."/>
            <person name="Ohm R."/>
            <person name="Pangilinan J."/>
            <person name="Park H.-J."/>
            <person name="Ramirez L."/>
            <person name="Alfaro M."/>
            <person name="Sun H."/>
            <person name="Tritt A."/>
            <person name="Yoshinaga Y."/>
            <person name="Zwiers L.-H."/>
            <person name="Turgeon B."/>
            <person name="Goodwin S."/>
            <person name="Spatafora J."/>
            <person name="Crous P."/>
            <person name="Grigoriev I."/>
        </authorList>
    </citation>
    <scope>NUCLEOTIDE SEQUENCE</scope>
    <source>
        <strain evidence="2">SCOH1-5</strain>
    </source>
</reference>
<keyword evidence="3" id="KW-1185">Reference proteome</keyword>
<feature type="non-terminal residue" evidence="2">
    <location>
        <position position="171"/>
    </location>
</feature>
<keyword evidence="1" id="KW-0472">Membrane</keyword>